<feature type="region of interest" description="Disordered" evidence="1">
    <location>
        <begin position="1"/>
        <end position="20"/>
    </location>
</feature>
<name>A0A7W9LGJ0_9ACTN</name>
<gene>
    <name evidence="2" type="ORF">HD596_009649</name>
</gene>
<dbReference type="EMBL" id="JACHMB010000001">
    <property type="protein sequence ID" value="MBB5782893.1"/>
    <property type="molecule type" value="Genomic_DNA"/>
</dbReference>
<keyword evidence="3" id="KW-1185">Reference proteome</keyword>
<evidence type="ECO:0000256" key="1">
    <source>
        <dbReference type="SAM" id="MobiDB-lite"/>
    </source>
</evidence>
<reference evidence="2 3" key="1">
    <citation type="submission" date="2020-08" db="EMBL/GenBank/DDBJ databases">
        <title>Sequencing the genomes of 1000 actinobacteria strains.</title>
        <authorList>
            <person name="Klenk H.-P."/>
        </authorList>
    </citation>
    <scope>NUCLEOTIDE SEQUENCE [LARGE SCALE GENOMIC DNA]</scope>
    <source>
        <strain evidence="2 3">DSM 45507</strain>
    </source>
</reference>
<dbReference type="AlphaFoldDB" id="A0A7W9LGJ0"/>
<proteinExistence type="predicted"/>
<evidence type="ECO:0000313" key="3">
    <source>
        <dbReference type="Proteomes" id="UP000579153"/>
    </source>
</evidence>
<accession>A0A7W9LGJ0</accession>
<dbReference type="Proteomes" id="UP000579153">
    <property type="component" value="Unassembled WGS sequence"/>
</dbReference>
<comment type="caution">
    <text evidence="2">The sequence shown here is derived from an EMBL/GenBank/DDBJ whole genome shotgun (WGS) entry which is preliminary data.</text>
</comment>
<organism evidence="2 3">
    <name type="scientific">Nonomuraea jabiensis</name>
    <dbReference type="NCBI Taxonomy" id="882448"/>
    <lineage>
        <taxon>Bacteria</taxon>
        <taxon>Bacillati</taxon>
        <taxon>Actinomycetota</taxon>
        <taxon>Actinomycetes</taxon>
        <taxon>Streptosporangiales</taxon>
        <taxon>Streptosporangiaceae</taxon>
        <taxon>Nonomuraea</taxon>
    </lineage>
</organism>
<protein>
    <submittedName>
        <fullName evidence="2">Uncharacterized protein</fullName>
    </submittedName>
</protein>
<sequence>MAVIIRNSSAAEPPPAAPVNGDGRPYRYEMIYAGGTYRGYADDAAELTGMLIPGYASLATDGERAAARVGLAMDLQVRVQAQLAAGPGLDACDEAERAVLLGGRHEPPAPSRWEAPVPLVLVSAFYEPAGALPRPSGPAELQVWLDPADDWTLLTSLHAAGVIVVAMWDAT</sequence>
<dbReference type="RefSeq" id="WP_185075908.1">
    <property type="nucleotide sequence ID" value="NZ_JACHMB010000001.1"/>
</dbReference>
<evidence type="ECO:0000313" key="2">
    <source>
        <dbReference type="EMBL" id="MBB5782893.1"/>
    </source>
</evidence>